<dbReference type="PANTHER" id="PTHR10485:SF0">
    <property type="entry name" value="AT05822P-RELATED"/>
    <property type="match status" value="1"/>
</dbReference>
<evidence type="ECO:0000256" key="1">
    <source>
        <dbReference type="ARBA" id="ARBA00004448"/>
    </source>
</evidence>
<keyword evidence="4" id="KW-0812">Transmembrane</keyword>
<keyword evidence="6" id="KW-0653">Protein transport</keyword>
<keyword evidence="10" id="KW-0472">Membrane</keyword>
<comment type="subcellular location">
    <subcellularLocation>
        <location evidence="1">Mitochondrion inner membrane</location>
        <topology evidence="1">Multi-pass membrane protein</topology>
    </subcellularLocation>
</comment>
<keyword evidence="13" id="KW-1185">Reference proteome</keyword>
<dbReference type="GO" id="GO:0008320">
    <property type="term" value="F:protein transmembrane transporter activity"/>
    <property type="evidence" value="ECO:0007669"/>
    <property type="project" value="TreeGrafter"/>
</dbReference>
<keyword evidence="7" id="KW-1133">Transmembrane helix</keyword>
<evidence type="ECO:0000256" key="3">
    <source>
        <dbReference type="ARBA" id="ARBA00022448"/>
    </source>
</evidence>
<dbReference type="InParanoid" id="A0A2G5EJE0"/>
<comment type="similarity">
    <text evidence="2">Belongs to the Tim17/Tim22/Tim23 family.</text>
</comment>
<dbReference type="OrthoDB" id="2261329at2759"/>
<evidence type="ECO:0000313" key="13">
    <source>
        <dbReference type="Proteomes" id="UP000230069"/>
    </source>
</evidence>
<evidence type="ECO:0000256" key="8">
    <source>
        <dbReference type="ARBA" id="ARBA00023010"/>
    </source>
</evidence>
<feature type="compositionally biased region" description="Low complexity" evidence="11">
    <location>
        <begin position="161"/>
        <end position="172"/>
    </location>
</feature>
<dbReference type="STRING" id="218851.A0A2G5EJE0"/>
<evidence type="ECO:0000256" key="5">
    <source>
        <dbReference type="ARBA" id="ARBA00022792"/>
    </source>
</evidence>
<sequence length="270" mass="28708">MTASPDTFREPCPDRIIDDLGGAFAMGAGGGTVYHFVRGARRSEKGQRFAGGMQNARMFAPKTGGGFAVWGGLFSTCDCTMVYLRQKEDPYNSVVAGAFTGGILQIRQGAKIAGKSAIFGGCLLALIEGMGIMLNKITSPPPNQDGMDPMMQMQYPYGMPPQSQMQMPQQQAGGYGGYSQMPQQQKTDEGSLSSWVGGLFGGSGEKKPETMSGGIKNESLDGFITPTAGLESEGSPSWLGSMFGGKKKDKAEVLESFDTPSPPIPNFDYK</sequence>
<gene>
    <name evidence="12" type="ORF">AQUCO_00700302v1</name>
</gene>
<evidence type="ECO:0000256" key="11">
    <source>
        <dbReference type="SAM" id="MobiDB-lite"/>
    </source>
</evidence>
<feature type="compositionally biased region" description="Polar residues" evidence="11">
    <location>
        <begin position="182"/>
        <end position="194"/>
    </location>
</feature>
<evidence type="ECO:0000256" key="2">
    <source>
        <dbReference type="ARBA" id="ARBA00008444"/>
    </source>
</evidence>
<feature type="region of interest" description="Disordered" evidence="11">
    <location>
        <begin position="161"/>
        <end position="244"/>
    </location>
</feature>
<evidence type="ECO:0000256" key="4">
    <source>
        <dbReference type="ARBA" id="ARBA00022692"/>
    </source>
</evidence>
<protein>
    <submittedName>
        <fullName evidence="12">Uncharacterized protein</fullName>
    </submittedName>
</protein>
<evidence type="ECO:0000256" key="7">
    <source>
        <dbReference type="ARBA" id="ARBA00022989"/>
    </source>
</evidence>
<evidence type="ECO:0000256" key="9">
    <source>
        <dbReference type="ARBA" id="ARBA00023128"/>
    </source>
</evidence>
<dbReference type="GO" id="GO:0030150">
    <property type="term" value="P:protein import into mitochondrial matrix"/>
    <property type="evidence" value="ECO:0007669"/>
    <property type="project" value="TreeGrafter"/>
</dbReference>
<dbReference type="PANTHER" id="PTHR10485">
    <property type="entry name" value="MITOCHONDRIAL IMPORT INNER MEMBRANE TRANSLOCASE SUBUNIT TIM-17"/>
    <property type="match status" value="1"/>
</dbReference>
<organism evidence="12 13">
    <name type="scientific">Aquilegia coerulea</name>
    <name type="common">Rocky mountain columbine</name>
    <dbReference type="NCBI Taxonomy" id="218851"/>
    <lineage>
        <taxon>Eukaryota</taxon>
        <taxon>Viridiplantae</taxon>
        <taxon>Streptophyta</taxon>
        <taxon>Embryophyta</taxon>
        <taxon>Tracheophyta</taxon>
        <taxon>Spermatophyta</taxon>
        <taxon>Magnoliopsida</taxon>
        <taxon>Ranunculales</taxon>
        <taxon>Ranunculaceae</taxon>
        <taxon>Thalictroideae</taxon>
        <taxon>Aquilegia</taxon>
    </lineage>
</organism>
<accession>A0A2G5EJE0</accession>
<evidence type="ECO:0000256" key="6">
    <source>
        <dbReference type="ARBA" id="ARBA00022927"/>
    </source>
</evidence>
<dbReference type="EMBL" id="KZ305024">
    <property type="protein sequence ID" value="PIA55882.1"/>
    <property type="molecule type" value="Genomic_DNA"/>
</dbReference>
<dbReference type="GO" id="GO:0005744">
    <property type="term" value="C:TIM23 mitochondrial import inner membrane translocase complex"/>
    <property type="evidence" value="ECO:0007669"/>
    <property type="project" value="TreeGrafter"/>
</dbReference>
<proteinExistence type="inferred from homology"/>
<evidence type="ECO:0000256" key="10">
    <source>
        <dbReference type="ARBA" id="ARBA00023136"/>
    </source>
</evidence>
<dbReference type="AlphaFoldDB" id="A0A2G5EJE0"/>
<reference evidence="12 13" key="1">
    <citation type="submission" date="2017-09" db="EMBL/GenBank/DDBJ databases">
        <title>WGS assembly of Aquilegia coerulea Goldsmith.</title>
        <authorList>
            <person name="Hodges S."/>
            <person name="Kramer E."/>
            <person name="Nordborg M."/>
            <person name="Tomkins J."/>
            <person name="Borevitz J."/>
            <person name="Derieg N."/>
            <person name="Yan J."/>
            <person name="Mihaltcheva S."/>
            <person name="Hayes R.D."/>
            <person name="Rokhsar D."/>
        </authorList>
    </citation>
    <scope>NUCLEOTIDE SEQUENCE [LARGE SCALE GENOMIC DNA]</scope>
    <source>
        <strain evidence="13">cv. Goldsmith</strain>
    </source>
</reference>
<dbReference type="Pfam" id="PF02466">
    <property type="entry name" value="Tim17"/>
    <property type="match status" value="1"/>
</dbReference>
<keyword evidence="8" id="KW-0811">Translocation</keyword>
<dbReference type="FunCoup" id="A0A2G5EJE0">
    <property type="interactions" value="3117"/>
</dbReference>
<keyword evidence="3" id="KW-0813">Transport</keyword>
<evidence type="ECO:0000313" key="12">
    <source>
        <dbReference type="EMBL" id="PIA55882.1"/>
    </source>
</evidence>
<name>A0A2G5EJE0_AQUCA</name>
<keyword evidence="9" id="KW-0496">Mitochondrion</keyword>
<dbReference type="Proteomes" id="UP000230069">
    <property type="component" value="Unassembled WGS sequence"/>
</dbReference>
<keyword evidence="5" id="KW-0999">Mitochondrion inner membrane</keyword>